<name>A0A0A9BGD8_ARUDO</name>
<protein>
    <submittedName>
        <fullName evidence="1">Uncharacterized protein</fullName>
    </submittedName>
</protein>
<reference evidence="1" key="2">
    <citation type="journal article" date="2015" name="Data Brief">
        <title>Shoot transcriptome of the giant reed, Arundo donax.</title>
        <authorList>
            <person name="Barrero R.A."/>
            <person name="Guerrero F.D."/>
            <person name="Moolhuijzen P."/>
            <person name="Goolsby J.A."/>
            <person name="Tidwell J."/>
            <person name="Bellgard S.E."/>
            <person name="Bellgard M.I."/>
        </authorList>
    </citation>
    <scope>NUCLEOTIDE SEQUENCE</scope>
    <source>
        <tissue evidence="1">Shoot tissue taken approximately 20 cm above the soil surface</tissue>
    </source>
</reference>
<dbReference type="EMBL" id="GBRH01235484">
    <property type="protein sequence ID" value="JAD62411.1"/>
    <property type="molecule type" value="Transcribed_RNA"/>
</dbReference>
<sequence>MHHRSCPAALQIWHSNPRHHRERGRPLLLPSIESLVPPSRLVSFVPLILCHW</sequence>
<evidence type="ECO:0000313" key="1">
    <source>
        <dbReference type="EMBL" id="JAD62411.1"/>
    </source>
</evidence>
<dbReference type="AlphaFoldDB" id="A0A0A9BGD8"/>
<organism evidence="1">
    <name type="scientific">Arundo donax</name>
    <name type="common">Giant reed</name>
    <name type="synonym">Donax arundinaceus</name>
    <dbReference type="NCBI Taxonomy" id="35708"/>
    <lineage>
        <taxon>Eukaryota</taxon>
        <taxon>Viridiplantae</taxon>
        <taxon>Streptophyta</taxon>
        <taxon>Embryophyta</taxon>
        <taxon>Tracheophyta</taxon>
        <taxon>Spermatophyta</taxon>
        <taxon>Magnoliopsida</taxon>
        <taxon>Liliopsida</taxon>
        <taxon>Poales</taxon>
        <taxon>Poaceae</taxon>
        <taxon>PACMAD clade</taxon>
        <taxon>Arundinoideae</taxon>
        <taxon>Arundineae</taxon>
        <taxon>Arundo</taxon>
    </lineage>
</organism>
<proteinExistence type="predicted"/>
<reference evidence="1" key="1">
    <citation type="submission" date="2014-09" db="EMBL/GenBank/DDBJ databases">
        <authorList>
            <person name="Magalhaes I.L.F."/>
            <person name="Oliveira U."/>
            <person name="Santos F.R."/>
            <person name="Vidigal T.H.D.A."/>
            <person name="Brescovit A.D."/>
            <person name="Santos A.J."/>
        </authorList>
    </citation>
    <scope>NUCLEOTIDE SEQUENCE</scope>
    <source>
        <tissue evidence="1">Shoot tissue taken approximately 20 cm above the soil surface</tissue>
    </source>
</reference>
<accession>A0A0A9BGD8</accession>